<dbReference type="SUPFAM" id="SSF69754">
    <property type="entry name" value="Ribosome binding protein Y (YfiA homologue)"/>
    <property type="match status" value="1"/>
</dbReference>
<gene>
    <name evidence="3" type="primary">raiA</name>
    <name evidence="3" type="ORF">FSW04_09285</name>
</gene>
<evidence type="ECO:0000256" key="2">
    <source>
        <dbReference type="SAM" id="MobiDB-lite"/>
    </source>
</evidence>
<evidence type="ECO:0000313" key="3">
    <source>
        <dbReference type="EMBL" id="QEC47748.1"/>
    </source>
</evidence>
<dbReference type="InterPro" id="IPR003489">
    <property type="entry name" value="RHF/RaiA"/>
</dbReference>
<evidence type="ECO:0000256" key="1">
    <source>
        <dbReference type="ARBA" id="ARBA00022845"/>
    </source>
</evidence>
<dbReference type="InterPro" id="IPR036567">
    <property type="entry name" value="RHF-like"/>
</dbReference>
<feature type="region of interest" description="Disordered" evidence="2">
    <location>
        <begin position="91"/>
        <end position="127"/>
    </location>
</feature>
<keyword evidence="4" id="KW-1185">Reference proteome</keyword>
<dbReference type="CDD" id="cd00552">
    <property type="entry name" value="RaiA"/>
    <property type="match status" value="1"/>
</dbReference>
<dbReference type="GO" id="GO:0043024">
    <property type="term" value="F:ribosomal small subunit binding"/>
    <property type="evidence" value="ECO:0007669"/>
    <property type="project" value="TreeGrafter"/>
</dbReference>
<reference evidence="3 4" key="1">
    <citation type="journal article" date="2018" name="J. Microbiol.">
        <title>Baekduia soli gen. nov., sp. nov., a novel bacterium isolated from the soil of Baekdu Mountain and proposal of a novel family name, Baekduiaceae fam. nov.</title>
        <authorList>
            <person name="An D.S."/>
            <person name="Siddiqi M.Z."/>
            <person name="Kim K.H."/>
            <person name="Yu H.S."/>
            <person name="Im W.T."/>
        </authorList>
    </citation>
    <scope>NUCLEOTIDE SEQUENCE [LARGE SCALE GENOMIC DNA]</scope>
    <source>
        <strain evidence="3 4">BR7-21</strain>
    </source>
</reference>
<accession>A0A5B8U4F2</accession>
<feature type="compositionally biased region" description="Basic residues" evidence="2">
    <location>
        <begin position="91"/>
        <end position="102"/>
    </location>
</feature>
<evidence type="ECO:0000313" key="4">
    <source>
        <dbReference type="Proteomes" id="UP000321805"/>
    </source>
</evidence>
<name>A0A5B8U4F2_9ACTN</name>
<dbReference type="AlphaFoldDB" id="A0A5B8U4F2"/>
<sequence length="127" mass="14083">MQIEVKGRNTTVSDDLREHVEKRFAKVGKQVSELAVLEVELFEERNPANPDAMVAEVTLRVKGTTLRARDASRDMAHSINLCADELAIQVKRHRDKRRKRRESRTAAAQPPGMAPQESPAGGISAAL</sequence>
<dbReference type="GO" id="GO:0045900">
    <property type="term" value="P:negative regulation of translational elongation"/>
    <property type="evidence" value="ECO:0007669"/>
    <property type="project" value="TreeGrafter"/>
</dbReference>
<dbReference type="Pfam" id="PF02482">
    <property type="entry name" value="Ribosomal_S30AE"/>
    <property type="match status" value="1"/>
</dbReference>
<dbReference type="InterPro" id="IPR050574">
    <property type="entry name" value="HPF/YfiA_ribosome-assoc"/>
</dbReference>
<dbReference type="Gene3D" id="3.30.160.100">
    <property type="entry name" value="Ribosome hibernation promotion factor-like"/>
    <property type="match status" value="1"/>
</dbReference>
<dbReference type="NCBIfam" id="TIGR00741">
    <property type="entry name" value="yfiA"/>
    <property type="match status" value="1"/>
</dbReference>
<dbReference type="KEGG" id="bsol:FSW04_09285"/>
<dbReference type="RefSeq" id="WP_146918555.1">
    <property type="nucleotide sequence ID" value="NZ_CP042430.1"/>
</dbReference>
<proteinExistence type="predicted"/>
<dbReference type="PANTHER" id="PTHR33231:SF1">
    <property type="entry name" value="30S RIBOSOMAL PROTEIN"/>
    <property type="match status" value="1"/>
</dbReference>
<protein>
    <submittedName>
        <fullName evidence="3">Ribosome-associated translation inhibitor RaiA</fullName>
    </submittedName>
</protein>
<dbReference type="GO" id="GO:0022627">
    <property type="term" value="C:cytosolic small ribosomal subunit"/>
    <property type="evidence" value="ECO:0007669"/>
    <property type="project" value="TreeGrafter"/>
</dbReference>
<dbReference type="Proteomes" id="UP000321805">
    <property type="component" value="Chromosome"/>
</dbReference>
<dbReference type="PANTHER" id="PTHR33231">
    <property type="entry name" value="30S RIBOSOMAL PROTEIN"/>
    <property type="match status" value="1"/>
</dbReference>
<organism evidence="3 4">
    <name type="scientific">Baekduia soli</name>
    <dbReference type="NCBI Taxonomy" id="496014"/>
    <lineage>
        <taxon>Bacteria</taxon>
        <taxon>Bacillati</taxon>
        <taxon>Actinomycetota</taxon>
        <taxon>Thermoleophilia</taxon>
        <taxon>Solirubrobacterales</taxon>
        <taxon>Baekduiaceae</taxon>
        <taxon>Baekduia</taxon>
    </lineage>
</organism>
<dbReference type="OrthoDB" id="5244594at2"/>
<keyword evidence="1" id="KW-0810">Translation regulation</keyword>
<dbReference type="EMBL" id="CP042430">
    <property type="protein sequence ID" value="QEC47748.1"/>
    <property type="molecule type" value="Genomic_DNA"/>
</dbReference>